<dbReference type="Gene3D" id="1.20.5.1700">
    <property type="match status" value="1"/>
</dbReference>
<evidence type="ECO:0000313" key="2">
    <source>
        <dbReference type="EMBL" id="KAK6171754.1"/>
    </source>
</evidence>
<evidence type="ECO:0000256" key="1">
    <source>
        <dbReference type="SAM" id="MobiDB-lite"/>
    </source>
</evidence>
<protein>
    <submittedName>
        <fullName evidence="2">Uncharacterized protein</fullName>
    </submittedName>
</protein>
<feature type="compositionally biased region" description="Basic and acidic residues" evidence="1">
    <location>
        <begin position="155"/>
        <end position="164"/>
    </location>
</feature>
<reference evidence="2 3" key="1">
    <citation type="submission" date="2024-01" db="EMBL/GenBank/DDBJ databases">
        <title>The genome of the rayed Mediterranean limpet Patella caerulea (Linnaeus, 1758).</title>
        <authorList>
            <person name="Anh-Thu Weber A."/>
            <person name="Halstead-Nussloch G."/>
        </authorList>
    </citation>
    <scope>NUCLEOTIDE SEQUENCE [LARGE SCALE GENOMIC DNA]</scope>
    <source>
        <strain evidence="2">AATW-2023a</strain>
        <tissue evidence="2">Whole specimen</tissue>
    </source>
</reference>
<keyword evidence="3" id="KW-1185">Reference proteome</keyword>
<feature type="region of interest" description="Disordered" evidence="1">
    <location>
        <begin position="142"/>
        <end position="190"/>
    </location>
</feature>
<evidence type="ECO:0000313" key="3">
    <source>
        <dbReference type="Proteomes" id="UP001347796"/>
    </source>
</evidence>
<organism evidence="2 3">
    <name type="scientific">Patella caerulea</name>
    <name type="common">Rayed Mediterranean limpet</name>
    <dbReference type="NCBI Taxonomy" id="87958"/>
    <lineage>
        <taxon>Eukaryota</taxon>
        <taxon>Metazoa</taxon>
        <taxon>Spiralia</taxon>
        <taxon>Lophotrochozoa</taxon>
        <taxon>Mollusca</taxon>
        <taxon>Gastropoda</taxon>
        <taxon>Patellogastropoda</taxon>
        <taxon>Patelloidea</taxon>
        <taxon>Patellidae</taxon>
        <taxon>Patella</taxon>
    </lineage>
</organism>
<accession>A0AAN8JC29</accession>
<feature type="compositionally biased region" description="Polar residues" evidence="1">
    <location>
        <begin position="175"/>
        <end position="184"/>
    </location>
</feature>
<gene>
    <name evidence="2" type="ORF">SNE40_018187</name>
</gene>
<dbReference type="Proteomes" id="UP001347796">
    <property type="component" value="Unassembled WGS sequence"/>
</dbReference>
<proteinExistence type="predicted"/>
<feature type="region of interest" description="Disordered" evidence="1">
    <location>
        <begin position="32"/>
        <end position="53"/>
    </location>
</feature>
<sequence length="190" mass="21371">MNGTSPIAMSSRQTTPTSAILTKAISGKKLCLSSPPSTRSTIRKPSKPVTRSSKLHSKLYVTKPKTPTSHSKIEELQKVISNLRQSLETTKNELNTSVALNEDLRVQNSKITEENNVFCKQINELATENECLKIKLNRPVSPSQLNYSKHPSHPSVDHQPDRTIETQQSTTQSSGQEQKYLYQNNKRRKD</sequence>
<comment type="caution">
    <text evidence="2">The sequence shown here is derived from an EMBL/GenBank/DDBJ whole genome shotgun (WGS) entry which is preliminary data.</text>
</comment>
<name>A0AAN8JC29_PATCE</name>
<dbReference type="EMBL" id="JAZGQO010000013">
    <property type="protein sequence ID" value="KAK6171754.1"/>
    <property type="molecule type" value="Genomic_DNA"/>
</dbReference>
<dbReference type="AlphaFoldDB" id="A0AAN8JC29"/>